<evidence type="ECO:0000313" key="1">
    <source>
        <dbReference type="EMBL" id="KAB5591841.1"/>
    </source>
</evidence>
<dbReference type="Proteomes" id="UP000383932">
    <property type="component" value="Unassembled WGS sequence"/>
</dbReference>
<dbReference type="AlphaFoldDB" id="A0A5N5QK45"/>
<comment type="caution">
    <text evidence="1">The sequence shown here is derived from an EMBL/GenBank/DDBJ whole genome shotgun (WGS) entry which is preliminary data.</text>
</comment>
<organism evidence="1 2">
    <name type="scientific">Ceratobasidium theobromae</name>
    <dbReference type="NCBI Taxonomy" id="1582974"/>
    <lineage>
        <taxon>Eukaryota</taxon>
        <taxon>Fungi</taxon>
        <taxon>Dikarya</taxon>
        <taxon>Basidiomycota</taxon>
        <taxon>Agaricomycotina</taxon>
        <taxon>Agaricomycetes</taxon>
        <taxon>Cantharellales</taxon>
        <taxon>Ceratobasidiaceae</taxon>
        <taxon>Ceratobasidium</taxon>
    </lineage>
</organism>
<accession>A0A5N5QK45</accession>
<proteinExistence type="predicted"/>
<dbReference type="EMBL" id="SSOP01000086">
    <property type="protein sequence ID" value="KAB5591841.1"/>
    <property type="molecule type" value="Genomic_DNA"/>
</dbReference>
<sequence>MSSHNDAPAAPALNDDYISMRARKIPVPLIEVVDYLPTSTIPEYCPIKQVYQPCQCFAEHWEILTVSECIPKYRWCSPELWIEERTALGNTKTFIKITPEYDGRLISKVVLSEEVAPPLEDKVHTIMKYRRPQFFDPSANTPLIRRYLHSQLMSALNNPANHFHLIDMAIGDTARAREAFNRNVLELFVVEGLLHPGAMSIREQVLNSRRQGQNLSLHNPSVPQ</sequence>
<reference evidence="1 2" key="1">
    <citation type="journal article" date="2019" name="Fungal Biol. Biotechnol.">
        <title>Draft genome sequence of fastidious pathogen Ceratobasidium theobromae, which causes vascular-streak dieback in Theobroma cacao.</title>
        <authorList>
            <person name="Ali S.S."/>
            <person name="Asman A."/>
            <person name="Shao J."/>
            <person name="Firmansyah A.P."/>
            <person name="Susilo A.W."/>
            <person name="Rosmana A."/>
            <person name="McMahon P."/>
            <person name="Junaid M."/>
            <person name="Guest D."/>
            <person name="Kheng T.Y."/>
            <person name="Meinhardt L.W."/>
            <person name="Bailey B.A."/>
        </authorList>
    </citation>
    <scope>NUCLEOTIDE SEQUENCE [LARGE SCALE GENOMIC DNA]</scope>
    <source>
        <strain evidence="1 2">CT2</strain>
    </source>
</reference>
<protein>
    <submittedName>
        <fullName evidence="1">Uncharacterized protein</fullName>
    </submittedName>
</protein>
<keyword evidence="2" id="KW-1185">Reference proteome</keyword>
<gene>
    <name evidence="1" type="ORF">CTheo_4706</name>
</gene>
<name>A0A5N5QK45_9AGAM</name>
<evidence type="ECO:0000313" key="2">
    <source>
        <dbReference type="Proteomes" id="UP000383932"/>
    </source>
</evidence>